<dbReference type="Proteomes" id="UP000269499">
    <property type="component" value="Unassembled WGS sequence"/>
</dbReference>
<protein>
    <submittedName>
        <fullName evidence="2">Nucleotidyltransferase domain-containing protein</fullName>
    </submittedName>
</protein>
<dbReference type="PANTHER" id="PTHR37030">
    <property type="entry name" value="NUCLEOTIDYLTRANSFERASE"/>
    <property type="match status" value="1"/>
</dbReference>
<evidence type="ECO:0000313" key="2">
    <source>
        <dbReference type="EMBL" id="RLE53011.1"/>
    </source>
</evidence>
<comment type="caution">
    <text evidence="2">The sequence shown here is derived from an EMBL/GenBank/DDBJ whole genome shotgun (WGS) entry which is preliminary data.</text>
</comment>
<dbReference type="SUPFAM" id="SSF81301">
    <property type="entry name" value="Nucleotidyltransferase"/>
    <property type="match status" value="1"/>
</dbReference>
<dbReference type="PANTHER" id="PTHR37030:SF3">
    <property type="entry name" value="POLYMERASE NUCLEOTIDYL TRANSFERASE DOMAIN-CONTAINING PROTEIN"/>
    <property type="match status" value="1"/>
</dbReference>
<evidence type="ECO:0000313" key="3">
    <source>
        <dbReference type="Proteomes" id="UP000269499"/>
    </source>
</evidence>
<evidence type="ECO:0000259" key="1">
    <source>
        <dbReference type="Pfam" id="PF01909"/>
    </source>
</evidence>
<name>A0A497F134_9CREN</name>
<gene>
    <name evidence="2" type="ORF">DRJ26_03940</name>
</gene>
<dbReference type="InterPro" id="IPR002934">
    <property type="entry name" value="Polymerase_NTP_transf_dom"/>
</dbReference>
<dbReference type="GO" id="GO:0016779">
    <property type="term" value="F:nucleotidyltransferase activity"/>
    <property type="evidence" value="ECO:0007669"/>
    <property type="project" value="InterPro"/>
</dbReference>
<dbReference type="Pfam" id="PF01909">
    <property type="entry name" value="NTP_transf_2"/>
    <property type="match status" value="1"/>
</dbReference>
<proteinExistence type="predicted"/>
<dbReference type="Gene3D" id="3.30.460.10">
    <property type="entry name" value="Beta Polymerase, domain 2"/>
    <property type="match status" value="1"/>
</dbReference>
<dbReference type="AlphaFoldDB" id="A0A497F134"/>
<dbReference type="EMBL" id="QMRA01000086">
    <property type="protein sequence ID" value="RLE53011.1"/>
    <property type="molecule type" value="Genomic_DNA"/>
</dbReference>
<accession>A0A497F134</accession>
<dbReference type="InterPro" id="IPR043519">
    <property type="entry name" value="NT_sf"/>
</dbReference>
<organism evidence="2 3">
    <name type="scientific">Thermoproteota archaeon</name>
    <dbReference type="NCBI Taxonomy" id="2056631"/>
    <lineage>
        <taxon>Archaea</taxon>
        <taxon>Thermoproteota</taxon>
    </lineage>
</organism>
<reference evidence="2 3" key="1">
    <citation type="submission" date="2018-06" db="EMBL/GenBank/DDBJ databases">
        <title>Extensive metabolic versatility and redundancy in microbially diverse, dynamic hydrothermal sediments.</title>
        <authorList>
            <person name="Dombrowski N."/>
            <person name="Teske A."/>
            <person name="Baker B.J."/>
        </authorList>
    </citation>
    <scope>NUCLEOTIDE SEQUENCE [LARGE SCALE GENOMIC DNA]</scope>
    <source>
        <strain evidence="2">B20_G2</strain>
    </source>
</reference>
<sequence>MEVARQVKEVVLSIDPKAEVYVFGSTVKGMYTAASDIDILVVSERKDLEYKIKVESYRRIDAPIEIHFTTPREYEQWYKRFIDAIRRV</sequence>
<feature type="domain" description="Polymerase nucleotidyl transferase" evidence="1">
    <location>
        <begin position="5"/>
        <end position="87"/>
    </location>
</feature>